<protein>
    <recommendedName>
        <fullName evidence="3">DUF1798 family protein</fullName>
    </recommendedName>
</protein>
<dbReference type="Gene3D" id="1.20.120.440">
    <property type="entry name" value="YppE-like"/>
    <property type="match status" value="1"/>
</dbReference>
<sequence length="122" mass="14673">MLDKIYMETLTVQLLQFTEKADKIYESVREEGKERDFYREVKPFVDEVDAVLKLWTPNMREWMKAEEFTHLFPQQIEQTANNLADVVVQAFFPKTSYKRFKSHIQSVRFILQNVLTEIQHKL</sequence>
<dbReference type="AlphaFoldDB" id="A0A0K9GVB8"/>
<dbReference type="PATRIC" id="fig|1679170.3.peg.3315"/>
<keyword evidence="2" id="KW-1185">Reference proteome</keyword>
<dbReference type="Proteomes" id="UP000037146">
    <property type="component" value="Unassembled WGS sequence"/>
</dbReference>
<evidence type="ECO:0000313" key="2">
    <source>
        <dbReference type="Proteomes" id="UP000037146"/>
    </source>
</evidence>
<gene>
    <name evidence="1" type="ORF">AC625_14530</name>
</gene>
<dbReference type="RefSeq" id="WP_049681923.1">
    <property type="nucleotide sequence ID" value="NZ_LFZW01000001.1"/>
</dbReference>
<dbReference type="InterPro" id="IPR014913">
    <property type="entry name" value="YppE-like"/>
</dbReference>
<dbReference type="STRING" id="1679170.AC625_14530"/>
<accession>A0A0K9GVB8</accession>
<dbReference type="SUPFAM" id="SSF140415">
    <property type="entry name" value="YppE-like"/>
    <property type="match status" value="1"/>
</dbReference>
<evidence type="ECO:0000313" key="1">
    <source>
        <dbReference type="EMBL" id="KMY50571.1"/>
    </source>
</evidence>
<organism evidence="1 2">
    <name type="scientific">Peribacillus loiseleuriae</name>
    <dbReference type="NCBI Taxonomy" id="1679170"/>
    <lineage>
        <taxon>Bacteria</taxon>
        <taxon>Bacillati</taxon>
        <taxon>Bacillota</taxon>
        <taxon>Bacilli</taxon>
        <taxon>Bacillales</taxon>
        <taxon>Bacillaceae</taxon>
        <taxon>Peribacillus</taxon>
    </lineage>
</organism>
<dbReference type="Pfam" id="PF08807">
    <property type="entry name" value="DUF1798"/>
    <property type="match status" value="1"/>
</dbReference>
<comment type="caution">
    <text evidence="1">The sequence shown here is derived from an EMBL/GenBank/DDBJ whole genome shotgun (WGS) entry which is preliminary data.</text>
</comment>
<dbReference type="EMBL" id="LFZW01000001">
    <property type="protein sequence ID" value="KMY50571.1"/>
    <property type="molecule type" value="Genomic_DNA"/>
</dbReference>
<proteinExistence type="predicted"/>
<evidence type="ECO:0008006" key="3">
    <source>
        <dbReference type="Google" id="ProtNLM"/>
    </source>
</evidence>
<reference evidence="2" key="1">
    <citation type="submission" date="2015-07" db="EMBL/GenBank/DDBJ databases">
        <title>Genome sequencing project for genomic taxonomy and phylogenomics of Bacillus-like bacteria.</title>
        <authorList>
            <person name="Liu B."/>
            <person name="Wang J."/>
            <person name="Zhu Y."/>
            <person name="Liu G."/>
            <person name="Chen Q."/>
            <person name="Chen Z."/>
            <person name="Lan J."/>
            <person name="Che J."/>
            <person name="Ge C."/>
            <person name="Shi H."/>
            <person name="Pan Z."/>
            <person name="Liu X."/>
        </authorList>
    </citation>
    <scope>NUCLEOTIDE SEQUENCE [LARGE SCALE GENOMIC DNA]</scope>
    <source>
        <strain evidence="2">FJAT-27997</strain>
    </source>
</reference>
<dbReference type="InterPro" id="IPR023351">
    <property type="entry name" value="YppE-like_sf"/>
</dbReference>
<name>A0A0K9GVB8_9BACI</name>